<dbReference type="SUPFAM" id="SSF56235">
    <property type="entry name" value="N-terminal nucleophile aminohydrolases (Ntn hydrolases)"/>
    <property type="match status" value="1"/>
</dbReference>
<gene>
    <name evidence="2" type="ORF">Phou_071030</name>
</gene>
<accession>A0A6V8KCI0</accession>
<dbReference type="RefSeq" id="WP_173064048.1">
    <property type="nucleotide sequence ID" value="NZ_BAABGO010000004.1"/>
</dbReference>
<evidence type="ECO:0000313" key="3">
    <source>
        <dbReference type="Proteomes" id="UP000482800"/>
    </source>
</evidence>
<dbReference type="InterPro" id="IPR010430">
    <property type="entry name" value="DUF1028"/>
</dbReference>
<dbReference type="PANTHER" id="PTHR39328:SF1">
    <property type="entry name" value="BLL2871 PROTEIN"/>
    <property type="match status" value="1"/>
</dbReference>
<dbReference type="PANTHER" id="PTHR39328">
    <property type="entry name" value="BLL2871 PROTEIN"/>
    <property type="match status" value="1"/>
</dbReference>
<dbReference type="AlphaFoldDB" id="A0A6V8KCI0"/>
<proteinExistence type="predicted"/>
<evidence type="ECO:0000259" key="1">
    <source>
        <dbReference type="Pfam" id="PF08823"/>
    </source>
</evidence>
<keyword evidence="3" id="KW-1185">Reference proteome</keyword>
<evidence type="ECO:0000313" key="2">
    <source>
        <dbReference type="EMBL" id="GFJ82923.1"/>
    </source>
</evidence>
<dbReference type="EMBL" id="BLPF01000002">
    <property type="protein sequence ID" value="GFJ82923.1"/>
    <property type="molecule type" value="Genomic_DNA"/>
</dbReference>
<feature type="domain" description="Putative peptidoglycan binding" evidence="1">
    <location>
        <begin position="211"/>
        <end position="273"/>
    </location>
</feature>
<dbReference type="Gene3D" id="3.60.20.10">
    <property type="entry name" value="Glutamine Phosphoribosylpyrophosphate, subunit 1, domain 1"/>
    <property type="match status" value="1"/>
</dbReference>
<reference evidence="2 3" key="2">
    <citation type="submission" date="2020-03" db="EMBL/GenBank/DDBJ databases">
        <authorList>
            <person name="Ichikawa N."/>
            <person name="Kimura A."/>
            <person name="Kitahashi Y."/>
            <person name="Uohara A."/>
        </authorList>
    </citation>
    <scope>NUCLEOTIDE SEQUENCE [LARGE SCALE GENOMIC DNA]</scope>
    <source>
        <strain evidence="2 3">NBRC 108639</strain>
    </source>
</reference>
<reference evidence="2 3" key="1">
    <citation type="submission" date="2020-03" db="EMBL/GenBank/DDBJ databases">
        <title>Whole genome shotgun sequence of Phytohabitans houttuyneae NBRC 108639.</title>
        <authorList>
            <person name="Komaki H."/>
            <person name="Tamura T."/>
        </authorList>
    </citation>
    <scope>NUCLEOTIDE SEQUENCE [LARGE SCALE GENOMIC DNA]</scope>
    <source>
        <strain evidence="2 3">NBRC 108639</strain>
    </source>
</reference>
<dbReference type="InterPro" id="IPR029055">
    <property type="entry name" value="Ntn_hydrolases_N"/>
</dbReference>
<name>A0A6V8KCI0_9ACTN</name>
<dbReference type="Pfam" id="PF06267">
    <property type="entry name" value="DUF1028"/>
    <property type="match status" value="1"/>
</dbReference>
<dbReference type="Pfam" id="PF08823">
    <property type="entry name" value="PG_binding_2"/>
    <property type="match status" value="1"/>
</dbReference>
<protein>
    <recommendedName>
        <fullName evidence="1">Putative peptidoglycan binding domain-containing protein</fullName>
    </recommendedName>
</protein>
<organism evidence="2 3">
    <name type="scientific">Phytohabitans houttuyneae</name>
    <dbReference type="NCBI Taxonomy" id="1076126"/>
    <lineage>
        <taxon>Bacteria</taxon>
        <taxon>Bacillati</taxon>
        <taxon>Actinomycetota</taxon>
        <taxon>Actinomycetes</taxon>
        <taxon>Micromonosporales</taxon>
        <taxon>Micromonosporaceae</taxon>
    </lineage>
</organism>
<comment type="caution">
    <text evidence="2">The sequence shown here is derived from an EMBL/GenBank/DDBJ whole genome shotgun (WGS) entry which is preliminary data.</text>
</comment>
<sequence>MTFSIVARSADGQLHGVAVASKFLAVGAVVPAAEAQVGALATQAHANLAYRPQGLALLRTGVAASDVVAGLVAADAGRASRQLGVVGADGDGATYTGEDCHDWAGGACGPGWAAQGNILAGPEVIDAMRDAWTGAGDGPFPARLVSALRAGDEAGGDRRGRQSAALLVVAKSGGYGGGSDVLVDLRVDDHPDPVAELARLLDIHTLLFGRSDPEDLLDLVGELAEEVATLLTSAGYLPGGGSVDTALAAWAGVENLEERLVAGRIDPVVLAHLRTQRGRGTEGRDGLG</sequence>
<dbReference type="InterPro" id="IPR014927">
    <property type="entry name" value="PG-bd_2"/>
</dbReference>
<dbReference type="Proteomes" id="UP000482800">
    <property type="component" value="Unassembled WGS sequence"/>
</dbReference>